<accession>A0ABY7C4Z3</accession>
<sequence>MLALLGIHLASRAGERGFAVSNIAAANAVEALAVWWTYQRRLGWGERHERLPGSRKLRRWKDAEPPSFGEAISRSFYVVQPMRIGTLDPLATFGLVNAPSRRFNSYSVAPRGESLLEEACPAARTTLESWVTGGELPYQYNATINDIDPTQPVVPLAAEILLEGFLSGGERERRRRDAALKWVSALRSHAEGHASWNNRPHDISEEHWHDMRAGSHFGLLLTAAGAVDTGSLLDHVEAALAQMGKREIALGELPRLLPTEPIAEVRRRAVHFLDLRHDPSPDGMATRLCIDCLVRDDADMLSRLIERDGRILRLVDGKVLPGPAFAGRTLAFDRSDTAALLSDEEEDRAEEAPVGVLPPLPDGISYRVGNLFHLAPDLLGIADGRRTA</sequence>
<evidence type="ECO:0000313" key="2">
    <source>
        <dbReference type="Proteomes" id="UP001164020"/>
    </source>
</evidence>
<evidence type="ECO:0000313" key="1">
    <source>
        <dbReference type="EMBL" id="WAP70084.1"/>
    </source>
</evidence>
<keyword evidence="2" id="KW-1185">Reference proteome</keyword>
<gene>
    <name evidence="1" type="ORF">OH818_08095</name>
</gene>
<reference evidence="1" key="1">
    <citation type="submission" date="2022-12" db="EMBL/GenBank/DDBJ databases">
        <title>Jiella pelagia sp. nov., isolated from phosphonate enriched culture of Northwest Pacific surface seawater.</title>
        <authorList>
            <person name="Shin D.Y."/>
            <person name="Hwang C.Y."/>
        </authorList>
    </citation>
    <scope>NUCLEOTIDE SEQUENCE</scope>
    <source>
        <strain evidence="1">HL-NP1</strain>
    </source>
</reference>
<name>A0ABY7C4Z3_9HYPH</name>
<organism evidence="1 2">
    <name type="scientific">Jiella pelagia</name>
    <dbReference type="NCBI Taxonomy" id="2986949"/>
    <lineage>
        <taxon>Bacteria</taxon>
        <taxon>Pseudomonadati</taxon>
        <taxon>Pseudomonadota</taxon>
        <taxon>Alphaproteobacteria</taxon>
        <taxon>Hyphomicrobiales</taxon>
        <taxon>Aurantimonadaceae</taxon>
        <taxon>Jiella</taxon>
    </lineage>
</organism>
<protein>
    <submittedName>
        <fullName evidence="1">Uncharacterized protein</fullName>
    </submittedName>
</protein>
<proteinExistence type="predicted"/>
<dbReference type="EMBL" id="CP114029">
    <property type="protein sequence ID" value="WAP70084.1"/>
    <property type="molecule type" value="Genomic_DNA"/>
</dbReference>
<dbReference type="Proteomes" id="UP001164020">
    <property type="component" value="Chromosome"/>
</dbReference>